<accession>A0A2B7X967</accession>
<feature type="region of interest" description="Disordered" evidence="1">
    <location>
        <begin position="457"/>
        <end position="491"/>
    </location>
</feature>
<feature type="compositionally biased region" description="Basic residues" evidence="1">
    <location>
        <begin position="245"/>
        <end position="256"/>
    </location>
</feature>
<name>A0A2B7X967_POLH7</name>
<feature type="compositionally biased region" description="Low complexity" evidence="1">
    <location>
        <begin position="1"/>
        <end position="10"/>
    </location>
</feature>
<feature type="compositionally biased region" description="Polar residues" evidence="1">
    <location>
        <begin position="52"/>
        <end position="64"/>
    </location>
</feature>
<comment type="caution">
    <text evidence="2">The sequence shown here is derived from an EMBL/GenBank/DDBJ whole genome shotgun (WGS) entry which is preliminary data.</text>
</comment>
<feature type="compositionally biased region" description="Polar residues" evidence="1">
    <location>
        <begin position="257"/>
        <end position="275"/>
    </location>
</feature>
<gene>
    <name evidence="2" type="ORF">AJ80_08365</name>
</gene>
<evidence type="ECO:0000256" key="1">
    <source>
        <dbReference type="SAM" id="MobiDB-lite"/>
    </source>
</evidence>
<feature type="region of interest" description="Disordered" evidence="1">
    <location>
        <begin position="152"/>
        <end position="187"/>
    </location>
</feature>
<feature type="compositionally biased region" description="Polar residues" evidence="1">
    <location>
        <begin position="91"/>
        <end position="100"/>
    </location>
</feature>
<feature type="region of interest" description="Disordered" evidence="1">
    <location>
        <begin position="885"/>
        <end position="919"/>
    </location>
</feature>
<reference evidence="2 3" key="1">
    <citation type="submission" date="2017-10" db="EMBL/GenBank/DDBJ databases">
        <title>Comparative genomics in systemic dimorphic fungi from Ajellomycetaceae.</title>
        <authorList>
            <person name="Munoz J.F."/>
            <person name="Mcewen J.G."/>
            <person name="Clay O.K."/>
            <person name="Cuomo C.A."/>
        </authorList>
    </citation>
    <scope>NUCLEOTIDE SEQUENCE [LARGE SCALE GENOMIC DNA]</scope>
    <source>
        <strain evidence="2 3">UAMH7299</strain>
    </source>
</reference>
<evidence type="ECO:0000313" key="3">
    <source>
        <dbReference type="Proteomes" id="UP000224634"/>
    </source>
</evidence>
<protein>
    <submittedName>
        <fullName evidence="2">Uncharacterized protein</fullName>
    </submittedName>
</protein>
<feature type="region of interest" description="Disordered" evidence="1">
    <location>
        <begin position="806"/>
        <end position="860"/>
    </location>
</feature>
<dbReference type="OrthoDB" id="9975114at2759"/>
<sequence length="961" mass="105227">MLSRSSSSARGRLRRAKSTSSVSSPQEAPPLPPIDRGTRYHALTAASIAMQRANQRSSGQSYESTPARDPNPCAAQRYQPQPRSIRFSDNDGAQSPSSQCPGIAISRDHVPNEDYQIGDSEATYQLSEFGATLEENIPSAPSSYRRLRRAKSMFSTRPRAAGSVETSRSPRRYRESTDGNDSGHLSKATLRRSKSFFRRGSQQVSQQYRQQPQDAAVQLARDQFLQNMAQQAKIDDAESLYARKQRQVTRPFRKSLRSTSGMSTQSGISSGNQVTPKGRSFSFSIKKGLRRIFGRSSTSQQEPDNASTQREGGHGTQFSDYVDSEVHDGEDKMLGNQGQESHSMYGDYSANFSGRPASVRTMKSTDSFSIASSRITSWANSTATNTLAARPVTSEGNRLSVIDELNDPREACPSALSLHYNDGYSVFRQPLQIITGGNSSDTTIDSHRVYSALRRRINESSSESHHDGEVTPRAASPVSVVGDRNSSACSHRTGHTIRHVAGEVSAGPGATVLVSRKRPASIRSQSTLRSNYPGGAPGLTPQQVANYNEAMESRRSRGPLRESKSSLFFGGGKAYGGSPCRSVRTPTRFPFTNSDDDSGSVIVSRPTTNRQCPTSPSIYSRTTSGGSPLWHRSPTNRTFSESGDERGTVTILASHRLPYRPSCSPNNGVGDRRIKGSAEWKSWMNSQLDSIDAAATARDTLETPPGKVVSHYRENAQICDDVFKEDEGEPTLEVDQNMQAPTGSKTASLDLAPRPPLTEIQRCPQSNFSMPLRMSPDLPICVSQTVVRKPSFVTGLHTPLSVRITREALPSPTPSPGSLRSRSASATPGNSPLVYRKSRHPDKREPLASPPVNATLPNSAEAHRNRYARYSPNVRAVEFKKQAQAARVGSARSRRDNGGVNNENTRNIPDLSRWGDTEGGVPKLEDIHSTISSKRMVDIFLSDRRRQMATSEESNYEPAFL</sequence>
<feature type="compositionally biased region" description="Basic and acidic residues" evidence="1">
    <location>
        <begin position="457"/>
        <end position="470"/>
    </location>
</feature>
<feature type="compositionally biased region" description="Polar residues" evidence="1">
    <location>
        <begin position="295"/>
        <end position="310"/>
    </location>
</feature>
<dbReference type="Proteomes" id="UP000224634">
    <property type="component" value="Unassembled WGS sequence"/>
</dbReference>
<feature type="region of interest" description="Disordered" evidence="1">
    <location>
        <begin position="293"/>
        <end position="321"/>
    </location>
</feature>
<evidence type="ECO:0000313" key="2">
    <source>
        <dbReference type="EMBL" id="PGH05257.1"/>
    </source>
</evidence>
<dbReference type="EMBL" id="PDNA01000189">
    <property type="protein sequence ID" value="PGH05257.1"/>
    <property type="molecule type" value="Genomic_DNA"/>
</dbReference>
<feature type="region of interest" description="Disordered" evidence="1">
    <location>
        <begin position="245"/>
        <end position="280"/>
    </location>
</feature>
<feature type="region of interest" description="Disordered" evidence="1">
    <location>
        <begin position="549"/>
        <end position="568"/>
    </location>
</feature>
<feature type="compositionally biased region" description="Polar residues" evidence="1">
    <location>
        <begin position="605"/>
        <end position="626"/>
    </location>
</feature>
<dbReference type="AlphaFoldDB" id="A0A2B7X967"/>
<feature type="region of interest" description="Disordered" evidence="1">
    <location>
        <begin position="577"/>
        <end position="645"/>
    </location>
</feature>
<keyword evidence="3" id="KW-1185">Reference proteome</keyword>
<organism evidence="2 3">
    <name type="scientific">Polytolypa hystricis (strain UAMH7299)</name>
    <dbReference type="NCBI Taxonomy" id="1447883"/>
    <lineage>
        <taxon>Eukaryota</taxon>
        <taxon>Fungi</taxon>
        <taxon>Dikarya</taxon>
        <taxon>Ascomycota</taxon>
        <taxon>Pezizomycotina</taxon>
        <taxon>Eurotiomycetes</taxon>
        <taxon>Eurotiomycetidae</taxon>
        <taxon>Onygenales</taxon>
        <taxon>Onygenales incertae sedis</taxon>
        <taxon>Polytolypa</taxon>
    </lineage>
</organism>
<feature type="region of interest" description="Disordered" evidence="1">
    <location>
        <begin position="1"/>
        <end position="106"/>
    </location>
</feature>
<feature type="region of interest" description="Disordered" evidence="1">
    <location>
        <begin position="516"/>
        <end position="542"/>
    </location>
</feature>
<proteinExistence type="predicted"/>
<feature type="compositionally biased region" description="Basic and acidic residues" evidence="1">
    <location>
        <begin position="551"/>
        <end position="564"/>
    </location>
</feature>
<feature type="compositionally biased region" description="Polar residues" evidence="1">
    <location>
        <begin position="816"/>
        <end position="830"/>
    </location>
</feature>
<dbReference type="STRING" id="1447883.A0A2B7X967"/>